<comment type="caution">
    <text evidence="1">The sequence shown here is derived from an EMBL/GenBank/DDBJ whole genome shotgun (WGS) entry which is preliminary data.</text>
</comment>
<gene>
    <name evidence="1" type="ORF">E4Q08_13560</name>
</gene>
<organism evidence="1 2">
    <name type="scientific">Candidatus Accumulibacter contiguus</name>
    <dbReference type="NCBI Taxonomy" id="2954381"/>
    <lineage>
        <taxon>Bacteria</taxon>
        <taxon>Pseudomonadati</taxon>
        <taxon>Pseudomonadota</taxon>
        <taxon>Betaproteobacteria</taxon>
        <taxon>Candidatus Accumulibacter</taxon>
    </lineage>
</organism>
<dbReference type="EMBL" id="SPMX01000038">
    <property type="protein sequence ID" value="NMQ06201.1"/>
    <property type="molecule type" value="Genomic_DNA"/>
</dbReference>
<proteinExistence type="predicted"/>
<protein>
    <submittedName>
        <fullName evidence="1">Uncharacterized protein</fullName>
    </submittedName>
</protein>
<evidence type="ECO:0000313" key="2">
    <source>
        <dbReference type="Proteomes" id="UP000886469"/>
    </source>
</evidence>
<reference evidence="1" key="1">
    <citation type="submission" date="2019-03" db="EMBL/GenBank/DDBJ databases">
        <title>Metabolic reconstructions from genomes of highly enriched 'Candidatus Accumulibacter' and 'Candidatus Competibacter' bioreactor populations.</title>
        <authorList>
            <person name="Annavajhala M.K."/>
            <person name="Welles L."/>
            <person name="Abbas B."/>
            <person name="Sorokin D."/>
            <person name="Park H."/>
            <person name="Van Loosdrecht M."/>
            <person name="Chandran K."/>
        </authorList>
    </citation>
    <scope>NUCLEOTIDE SEQUENCE</scope>
    <source>
        <strain evidence="1">SBR_L</strain>
    </source>
</reference>
<keyword evidence="2" id="KW-1185">Reference proteome</keyword>
<dbReference type="RefSeq" id="WP_034917904.1">
    <property type="nucleotide sequence ID" value="NZ_JAZKUC010000001.1"/>
</dbReference>
<name>A0ABX1TB27_9PROT</name>
<dbReference type="Proteomes" id="UP000886469">
    <property type="component" value="Unassembled WGS sequence"/>
</dbReference>
<accession>A0ABX1TB27</accession>
<evidence type="ECO:0000313" key="1">
    <source>
        <dbReference type="EMBL" id="NMQ06201.1"/>
    </source>
</evidence>
<sequence>MNFSPAGLIPNRAQTLEILRLMGRHRPLLMLLGDDDGYGTRWLLDGQEVLPGIAKYLMEAGLVADAGATGLGVRRLALTESGDRVRKDGETWWKSLGFIERLKIRILG</sequence>